<keyword evidence="2" id="KW-0378">Hydrolase</keyword>
<evidence type="ECO:0000313" key="8">
    <source>
        <dbReference type="Proteomes" id="UP000676456"/>
    </source>
</evidence>
<reference evidence="7 8" key="1">
    <citation type="submission" date="2021-05" db="EMBL/GenBank/DDBJ databases">
        <title>Novel Bacillus species.</title>
        <authorList>
            <person name="Liu G."/>
        </authorList>
    </citation>
    <scope>NUCLEOTIDE SEQUENCE [LARGE SCALE GENOMIC DNA]</scope>
    <source>
        <strain evidence="7 8">FJAT-49682</strain>
    </source>
</reference>
<dbReference type="InterPro" id="IPR009003">
    <property type="entry name" value="Peptidase_S1_PA"/>
</dbReference>
<dbReference type="PRINTS" id="PR00834">
    <property type="entry name" value="PROTEASES2C"/>
</dbReference>
<proteinExistence type="predicted"/>
<evidence type="ECO:0000256" key="2">
    <source>
        <dbReference type="ARBA" id="ARBA00022801"/>
    </source>
</evidence>
<dbReference type="PANTHER" id="PTHR43343">
    <property type="entry name" value="PEPTIDASE S12"/>
    <property type="match status" value="1"/>
</dbReference>
<dbReference type="EMBL" id="JAGYPN010000003">
    <property type="protein sequence ID" value="MBS4223969.1"/>
    <property type="molecule type" value="Genomic_DNA"/>
</dbReference>
<evidence type="ECO:0000256" key="5">
    <source>
        <dbReference type="SAM" id="Phobius"/>
    </source>
</evidence>
<keyword evidence="3" id="KW-0720">Serine protease</keyword>
<keyword evidence="5" id="KW-0812">Transmembrane</keyword>
<dbReference type="Gene3D" id="2.40.10.120">
    <property type="match status" value="1"/>
</dbReference>
<dbReference type="Pfam" id="PF13240">
    <property type="entry name" value="Zn_Ribbon_1"/>
    <property type="match status" value="1"/>
</dbReference>
<dbReference type="AlphaFoldDB" id="A0A942UU43"/>
<keyword evidence="5" id="KW-1133">Transmembrane helix</keyword>
<comment type="caution">
    <text evidence="7">The sequence shown here is derived from an EMBL/GenBank/DDBJ whole genome shotgun (WGS) entry which is preliminary data.</text>
</comment>
<dbReference type="GO" id="GO:0006508">
    <property type="term" value="P:proteolysis"/>
    <property type="evidence" value="ECO:0007669"/>
    <property type="project" value="UniProtKB-KW"/>
</dbReference>
<dbReference type="InterPro" id="IPR051201">
    <property type="entry name" value="Chloro_Bact_Ser_Proteases"/>
</dbReference>
<gene>
    <name evidence="7" type="ORF">KHA91_14595</name>
</gene>
<dbReference type="RefSeq" id="WP_213099028.1">
    <property type="nucleotide sequence ID" value="NZ_JAGYPN010000003.1"/>
</dbReference>
<keyword evidence="1" id="KW-0645">Protease</keyword>
<dbReference type="GO" id="GO:0004252">
    <property type="term" value="F:serine-type endopeptidase activity"/>
    <property type="evidence" value="ECO:0007669"/>
    <property type="project" value="InterPro"/>
</dbReference>
<evidence type="ECO:0000259" key="6">
    <source>
        <dbReference type="Pfam" id="PF13240"/>
    </source>
</evidence>
<name>A0A942UU43_9BACI</name>
<feature type="domain" description="Zinc-ribbon" evidence="6">
    <location>
        <begin position="2"/>
        <end position="24"/>
    </location>
</feature>
<accession>A0A942UU43</accession>
<dbReference type="InterPro" id="IPR001940">
    <property type="entry name" value="Peptidase_S1C"/>
</dbReference>
<feature type="transmembrane region" description="Helical" evidence="5">
    <location>
        <begin position="39"/>
        <end position="60"/>
    </location>
</feature>
<feature type="region of interest" description="Disordered" evidence="4">
    <location>
        <begin position="338"/>
        <end position="400"/>
    </location>
</feature>
<dbReference type="PANTHER" id="PTHR43343:SF3">
    <property type="entry name" value="PROTEASE DO-LIKE 8, CHLOROPLASTIC"/>
    <property type="match status" value="1"/>
</dbReference>
<organism evidence="7 8">
    <name type="scientific">Lederbergia citrea</name>
    <dbReference type="NCBI Taxonomy" id="2833581"/>
    <lineage>
        <taxon>Bacteria</taxon>
        <taxon>Bacillati</taxon>
        <taxon>Bacillota</taxon>
        <taxon>Bacilli</taxon>
        <taxon>Bacillales</taxon>
        <taxon>Bacillaceae</taxon>
        <taxon>Lederbergia</taxon>
    </lineage>
</organism>
<dbReference type="Pfam" id="PF13365">
    <property type="entry name" value="Trypsin_2"/>
    <property type="match status" value="1"/>
</dbReference>
<evidence type="ECO:0000313" key="7">
    <source>
        <dbReference type="EMBL" id="MBS4223969.1"/>
    </source>
</evidence>
<evidence type="ECO:0000256" key="4">
    <source>
        <dbReference type="SAM" id="MobiDB-lite"/>
    </source>
</evidence>
<sequence>MFCSKCGAEGQEGSKFCKECGEPLTVSASSLKRGRPSMLIAITALIIAITGTGLGLFFFFSNKEEPVQPVVETEKSVPVTTEVKVVKSEPQEKTVSENQPKPKSKREIIQEAQSKVFTVFTSSSQGSSFLLNAKGDLVTNAHVVAGYTEVIVKDQSGTEYSGRIIGISDQVDIALIRVDQLSGMEPLPMELNQTPIGSEVIALGSPRGLENTASIGYVTGLNRDIEGDYHYEKMYQIDAQVSPGSSGGPLLDGISGAVIGINSAVLIADQSIAFSIPFYIVNDQLMAWSQNPMTADAVQATFDFYEEYQDYWFDENAWEDEYNNTPTDDYDEAWEDEYEDEYENSYQDDSDYDDEDDSDYDYEDEDEDDYDDEEDQEYFYEDEKDEADYFYEDDTEDGEM</sequence>
<dbReference type="InterPro" id="IPR026870">
    <property type="entry name" value="Zinc_ribbon_dom"/>
</dbReference>
<evidence type="ECO:0000256" key="1">
    <source>
        <dbReference type="ARBA" id="ARBA00022670"/>
    </source>
</evidence>
<keyword evidence="8" id="KW-1185">Reference proteome</keyword>
<evidence type="ECO:0000256" key="3">
    <source>
        <dbReference type="ARBA" id="ARBA00022825"/>
    </source>
</evidence>
<dbReference type="SUPFAM" id="SSF50494">
    <property type="entry name" value="Trypsin-like serine proteases"/>
    <property type="match status" value="1"/>
</dbReference>
<protein>
    <submittedName>
        <fullName evidence="7">Trypsin-like peptidase domain-containing protein</fullName>
    </submittedName>
</protein>
<keyword evidence="5" id="KW-0472">Membrane</keyword>
<dbReference type="Proteomes" id="UP000676456">
    <property type="component" value="Unassembled WGS sequence"/>
</dbReference>